<gene>
    <name evidence="1" type="ORF">EV189_3767</name>
</gene>
<dbReference type="Proteomes" id="UP000293638">
    <property type="component" value="Unassembled WGS sequence"/>
</dbReference>
<dbReference type="AlphaFoldDB" id="A0A4Q7NA90"/>
<keyword evidence="2" id="KW-1185">Reference proteome</keyword>
<organism evidence="1 2">
    <name type="scientific">Motilibacter rhizosphaerae</name>
    <dbReference type="NCBI Taxonomy" id="598652"/>
    <lineage>
        <taxon>Bacteria</taxon>
        <taxon>Bacillati</taxon>
        <taxon>Actinomycetota</taxon>
        <taxon>Actinomycetes</taxon>
        <taxon>Motilibacterales</taxon>
        <taxon>Motilibacteraceae</taxon>
        <taxon>Motilibacter</taxon>
    </lineage>
</organism>
<reference evidence="1 2" key="1">
    <citation type="submission" date="2019-02" db="EMBL/GenBank/DDBJ databases">
        <title>Genomic Encyclopedia of Type Strains, Phase IV (KMG-IV): sequencing the most valuable type-strain genomes for metagenomic binning, comparative biology and taxonomic classification.</title>
        <authorList>
            <person name="Goeker M."/>
        </authorList>
    </citation>
    <scope>NUCLEOTIDE SEQUENCE [LARGE SCALE GENOMIC DNA]</scope>
    <source>
        <strain evidence="1 2">DSM 45622</strain>
    </source>
</reference>
<dbReference type="EMBL" id="SGXD01000006">
    <property type="protein sequence ID" value="RZS79413.1"/>
    <property type="molecule type" value="Genomic_DNA"/>
</dbReference>
<sequence length="206" mass="20270">MSYPSGVVSTPALAAVLPTVLVVMGAPAPVTVTAADLPGTGWSGARPVHGLDARALSACTGAGGALQGARLESGGTWTRGERGPLVSSTATVLPDGRAGALATAYARRLPACARTVLVPEYAALAPFDTAGATVRPLVVHVPRGARAAGVAVELPVAGTTARFTGTVVLVTAGRRATLVEVDGGVALRPAELGALVAGVARRALAG</sequence>
<accession>A0A4Q7NA90</accession>
<evidence type="ECO:0000313" key="1">
    <source>
        <dbReference type="EMBL" id="RZS79413.1"/>
    </source>
</evidence>
<protein>
    <submittedName>
        <fullName evidence="1">Uncharacterized protein</fullName>
    </submittedName>
</protein>
<proteinExistence type="predicted"/>
<comment type="caution">
    <text evidence="1">The sequence shown here is derived from an EMBL/GenBank/DDBJ whole genome shotgun (WGS) entry which is preliminary data.</text>
</comment>
<evidence type="ECO:0000313" key="2">
    <source>
        <dbReference type="Proteomes" id="UP000293638"/>
    </source>
</evidence>
<name>A0A4Q7NA90_9ACTN</name>